<proteinExistence type="predicted"/>
<name>A0A375J6I1_9BURK</name>
<evidence type="ECO:0000313" key="2">
    <source>
        <dbReference type="Proteomes" id="UP000256805"/>
    </source>
</evidence>
<reference evidence="1 2" key="1">
    <citation type="submission" date="2018-01" db="EMBL/GenBank/DDBJ databases">
        <authorList>
            <person name="Gaut B.S."/>
            <person name="Morton B.R."/>
            <person name="Clegg M.T."/>
            <person name="Duvall M.R."/>
        </authorList>
    </citation>
    <scope>NUCLEOTIDE SEQUENCE [LARGE SCALE GENOMIC DNA]</scope>
    <source>
        <strain evidence="1">Cupriavidus taiwanensis cmp 52</strain>
    </source>
</reference>
<dbReference type="EMBL" id="OVTA01000032">
    <property type="protein sequence ID" value="SPR99583.1"/>
    <property type="molecule type" value="Genomic_DNA"/>
</dbReference>
<accession>A0A375J6I1</accession>
<dbReference type="Proteomes" id="UP000256805">
    <property type="component" value="Unassembled WGS sequence"/>
</dbReference>
<organism evidence="1 2">
    <name type="scientific">Cupriavidus taiwanensis</name>
    <dbReference type="NCBI Taxonomy" id="164546"/>
    <lineage>
        <taxon>Bacteria</taxon>
        <taxon>Pseudomonadati</taxon>
        <taxon>Pseudomonadota</taxon>
        <taxon>Betaproteobacteria</taxon>
        <taxon>Burkholderiales</taxon>
        <taxon>Burkholderiaceae</taxon>
        <taxon>Cupriavidus</taxon>
    </lineage>
</organism>
<protein>
    <submittedName>
        <fullName evidence="1">Uncharacterized protein</fullName>
    </submittedName>
</protein>
<gene>
    <name evidence="1" type="ORF">CBM2634_B10033</name>
</gene>
<evidence type="ECO:0000313" key="1">
    <source>
        <dbReference type="EMBL" id="SPR99583.1"/>
    </source>
</evidence>
<sequence length="75" mass="8591">MLRRRTRFLVLPHVIRSQKRVRHFADWPACAFAESGTHRRSIAPGQAVDAGALFRRVAEMGTPQRSHVSSRIRQV</sequence>
<dbReference type="AlphaFoldDB" id="A0A375J6I1"/>